<dbReference type="EMBL" id="JXTC01000875">
    <property type="protein sequence ID" value="PON35616.1"/>
    <property type="molecule type" value="Genomic_DNA"/>
</dbReference>
<dbReference type="AlphaFoldDB" id="A0A2P5AGE9"/>
<evidence type="ECO:0000313" key="2">
    <source>
        <dbReference type="Proteomes" id="UP000237000"/>
    </source>
</evidence>
<gene>
    <name evidence="1" type="ORF">TorRG33x02_351030</name>
</gene>
<protein>
    <submittedName>
        <fullName evidence="1">Uncharacterized protein</fullName>
    </submittedName>
</protein>
<accession>A0A2P5AGE9</accession>
<proteinExistence type="predicted"/>
<dbReference type="InParanoid" id="A0A2P5AGE9"/>
<sequence>MSSLPPPQLSPLFIDPSHHPITAIHDVPIDLLSTTRQTCHRWRDGLQRRVDMRG</sequence>
<evidence type="ECO:0000313" key="1">
    <source>
        <dbReference type="EMBL" id="PON35616.1"/>
    </source>
</evidence>
<organism evidence="1 2">
    <name type="scientific">Trema orientale</name>
    <name type="common">Charcoal tree</name>
    <name type="synonym">Celtis orientalis</name>
    <dbReference type="NCBI Taxonomy" id="63057"/>
    <lineage>
        <taxon>Eukaryota</taxon>
        <taxon>Viridiplantae</taxon>
        <taxon>Streptophyta</taxon>
        <taxon>Embryophyta</taxon>
        <taxon>Tracheophyta</taxon>
        <taxon>Spermatophyta</taxon>
        <taxon>Magnoliopsida</taxon>
        <taxon>eudicotyledons</taxon>
        <taxon>Gunneridae</taxon>
        <taxon>Pentapetalae</taxon>
        <taxon>rosids</taxon>
        <taxon>fabids</taxon>
        <taxon>Rosales</taxon>
        <taxon>Cannabaceae</taxon>
        <taxon>Trema</taxon>
    </lineage>
</organism>
<feature type="non-terminal residue" evidence="1">
    <location>
        <position position="54"/>
    </location>
</feature>
<reference evidence="2" key="1">
    <citation type="submission" date="2016-06" db="EMBL/GenBank/DDBJ databases">
        <title>Parallel loss of symbiosis genes in relatives of nitrogen-fixing non-legume Parasponia.</title>
        <authorList>
            <person name="Van Velzen R."/>
            <person name="Holmer R."/>
            <person name="Bu F."/>
            <person name="Rutten L."/>
            <person name="Van Zeijl A."/>
            <person name="Liu W."/>
            <person name="Santuari L."/>
            <person name="Cao Q."/>
            <person name="Sharma T."/>
            <person name="Shen D."/>
            <person name="Roswanjaya Y."/>
            <person name="Wardhani T."/>
            <person name="Kalhor M.S."/>
            <person name="Jansen J."/>
            <person name="Van den Hoogen J."/>
            <person name="Gungor B."/>
            <person name="Hartog M."/>
            <person name="Hontelez J."/>
            <person name="Verver J."/>
            <person name="Yang W.-C."/>
            <person name="Schijlen E."/>
            <person name="Repin R."/>
            <person name="Schilthuizen M."/>
            <person name="Schranz E."/>
            <person name="Heidstra R."/>
            <person name="Miyata K."/>
            <person name="Fedorova E."/>
            <person name="Kohlen W."/>
            <person name="Bisseling T."/>
            <person name="Smit S."/>
            <person name="Geurts R."/>
        </authorList>
    </citation>
    <scope>NUCLEOTIDE SEQUENCE [LARGE SCALE GENOMIC DNA]</scope>
    <source>
        <strain evidence="2">cv. RG33-2</strain>
    </source>
</reference>
<name>A0A2P5AGE9_TREOI</name>
<comment type="caution">
    <text evidence="1">The sequence shown here is derived from an EMBL/GenBank/DDBJ whole genome shotgun (WGS) entry which is preliminary data.</text>
</comment>
<keyword evidence="2" id="KW-1185">Reference proteome</keyword>
<dbReference type="Proteomes" id="UP000237000">
    <property type="component" value="Unassembled WGS sequence"/>
</dbReference>